<accession>A0A343JF25</accession>
<protein>
    <submittedName>
        <fullName evidence="5">DeoR family transcriptional regulator</fullName>
    </submittedName>
</protein>
<keyword evidence="3" id="KW-0804">Transcription</keyword>
<dbReference type="EMBL" id="CP016786">
    <property type="protein sequence ID" value="ASW44133.1"/>
    <property type="molecule type" value="Genomic_DNA"/>
</dbReference>
<dbReference type="InterPro" id="IPR037171">
    <property type="entry name" value="NagB/RpiA_transferase-like"/>
</dbReference>
<feature type="domain" description="HTH deoR-type" evidence="4">
    <location>
        <begin position="3"/>
        <end position="58"/>
    </location>
</feature>
<dbReference type="InterPro" id="IPR014036">
    <property type="entry name" value="DeoR-like_C"/>
</dbReference>
<dbReference type="SUPFAM" id="SSF100950">
    <property type="entry name" value="NagB/RpiA/CoA transferase-like"/>
    <property type="match status" value="1"/>
</dbReference>
<dbReference type="PROSITE" id="PS00894">
    <property type="entry name" value="HTH_DEOR_1"/>
    <property type="match status" value="1"/>
</dbReference>
<dbReference type="AlphaFoldDB" id="A0A343JF25"/>
<dbReference type="Proteomes" id="UP000264883">
    <property type="component" value="Chromosome"/>
</dbReference>
<keyword evidence="6" id="KW-1185">Reference proteome</keyword>
<proteinExistence type="predicted"/>
<dbReference type="Gene3D" id="3.40.50.1360">
    <property type="match status" value="1"/>
</dbReference>
<keyword evidence="1" id="KW-0805">Transcription regulation</keyword>
<dbReference type="InterPro" id="IPR036390">
    <property type="entry name" value="WH_DNA-bd_sf"/>
</dbReference>
<evidence type="ECO:0000256" key="3">
    <source>
        <dbReference type="ARBA" id="ARBA00023163"/>
    </source>
</evidence>
<dbReference type="SMART" id="SM01134">
    <property type="entry name" value="DeoRC"/>
    <property type="match status" value="1"/>
</dbReference>
<dbReference type="PRINTS" id="PR00037">
    <property type="entry name" value="HTHLACR"/>
</dbReference>
<dbReference type="InterPro" id="IPR050313">
    <property type="entry name" value="Carb_Metab_HTH_regulators"/>
</dbReference>
<dbReference type="PROSITE" id="PS51000">
    <property type="entry name" value="HTH_DEOR_2"/>
    <property type="match status" value="1"/>
</dbReference>
<name>A0A343JF25_9CLOT</name>
<evidence type="ECO:0000313" key="6">
    <source>
        <dbReference type="Proteomes" id="UP000264883"/>
    </source>
</evidence>
<dbReference type="InterPro" id="IPR036388">
    <property type="entry name" value="WH-like_DNA-bd_sf"/>
</dbReference>
<dbReference type="SMART" id="SM00420">
    <property type="entry name" value="HTH_DEOR"/>
    <property type="match status" value="1"/>
</dbReference>
<gene>
    <name evidence="5" type="ORF">BEN51_11895</name>
</gene>
<dbReference type="Pfam" id="PF08220">
    <property type="entry name" value="HTH_DeoR"/>
    <property type="match status" value="1"/>
</dbReference>
<evidence type="ECO:0000256" key="2">
    <source>
        <dbReference type="ARBA" id="ARBA00023125"/>
    </source>
</evidence>
<dbReference type="PANTHER" id="PTHR30363:SF56">
    <property type="entry name" value="TRANSCRIPTIONAL REGULATOR, DEOR FAMILY"/>
    <property type="match status" value="1"/>
</dbReference>
<dbReference type="GO" id="GO:0003700">
    <property type="term" value="F:DNA-binding transcription factor activity"/>
    <property type="evidence" value="ECO:0007669"/>
    <property type="project" value="InterPro"/>
</dbReference>
<evidence type="ECO:0000313" key="5">
    <source>
        <dbReference type="EMBL" id="ASW44133.1"/>
    </source>
</evidence>
<dbReference type="GO" id="GO:0003677">
    <property type="term" value="F:DNA binding"/>
    <property type="evidence" value="ECO:0007669"/>
    <property type="project" value="UniProtKB-KW"/>
</dbReference>
<dbReference type="InterPro" id="IPR018356">
    <property type="entry name" value="Tscrpt_reg_HTH_DeoR_CS"/>
</dbReference>
<dbReference type="RefSeq" id="WP_119866259.1">
    <property type="nucleotide sequence ID" value="NZ_CP016786.1"/>
</dbReference>
<evidence type="ECO:0000256" key="1">
    <source>
        <dbReference type="ARBA" id="ARBA00023015"/>
    </source>
</evidence>
<dbReference type="OrthoDB" id="9797223at2"/>
<dbReference type="InterPro" id="IPR001034">
    <property type="entry name" value="DeoR_HTH"/>
</dbReference>
<organism evidence="5 6">
    <name type="scientific">Clostridium isatidis</name>
    <dbReference type="NCBI Taxonomy" id="182773"/>
    <lineage>
        <taxon>Bacteria</taxon>
        <taxon>Bacillati</taxon>
        <taxon>Bacillota</taxon>
        <taxon>Clostridia</taxon>
        <taxon>Eubacteriales</taxon>
        <taxon>Clostridiaceae</taxon>
        <taxon>Clostridium</taxon>
    </lineage>
</organism>
<dbReference type="KEGG" id="cia:BEN51_11895"/>
<dbReference type="PANTHER" id="PTHR30363">
    <property type="entry name" value="HTH-TYPE TRANSCRIPTIONAL REGULATOR SRLR-RELATED"/>
    <property type="match status" value="1"/>
</dbReference>
<sequence length="247" mass="27985">MLTEERHKLILEKLKIDSVVYVNELVEMLETSESTIRRDLNYLNKIGKLKKVHGGATLLEKEFNTKDDYVSIRETLNIEEKRSIGEYAATLVEANDFVYIDSGTTTSIMTDFLKEKNAVYITNGLMIAKKLISKGFKTFILGGEIKESTEAIVGVEAIKTLKRYNFTKGFFGTNGISDYRGYTTPDINEALVKEEALSRTRTPYILADKSKFDEISCATFGEIDEATIITTKLDNDKYHDKTKILEV</sequence>
<dbReference type="Pfam" id="PF00455">
    <property type="entry name" value="DeoRC"/>
    <property type="match status" value="1"/>
</dbReference>
<reference evidence="5 6" key="1">
    <citation type="submission" date="2016-08" db="EMBL/GenBank/DDBJ databases">
        <title>Complete Genome Sequence Of The Indigo Reducing Clostridium isatidis DSM15098.</title>
        <authorList>
            <person name="Little G.T."/>
            <person name="Minton N.P."/>
        </authorList>
    </citation>
    <scope>NUCLEOTIDE SEQUENCE [LARGE SCALE GENOMIC DNA]</scope>
    <source>
        <strain evidence="5 6">DSM 15098</strain>
    </source>
</reference>
<dbReference type="SUPFAM" id="SSF46785">
    <property type="entry name" value="Winged helix' DNA-binding domain"/>
    <property type="match status" value="1"/>
</dbReference>
<keyword evidence="2" id="KW-0238">DNA-binding</keyword>
<evidence type="ECO:0000259" key="4">
    <source>
        <dbReference type="PROSITE" id="PS51000"/>
    </source>
</evidence>
<dbReference type="Gene3D" id="1.10.10.10">
    <property type="entry name" value="Winged helix-like DNA-binding domain superfamily/Winged helix DNA-binding domain"/>
    <property type="match status" value="1"/>
</dbReference>